<comment type="caution">
    <text evidence="1">The sequence shown here is derived from an EMBL/GenBank/DDBJ whole genome shotgun (WGS) entry which is preliminary data.</text>
</comment>
<dbReference type="EMBL" id="LNCU01000089">
    <property type="protein sequence ID" value="KWV51368.1"/>
    <property type="molecule type" value="Genomic_DNA"/>
</dbReference>
<keyword evidence="2" id="KW-1185">Reference proteome</keyword>
<accession>A0A109JLP3</accession>
<organism evidence="1 2">
    <name type="scientific">Bradyrhizobium macuxiense</name>
    <dbReference type="NCBI Taxonomy" id="1755647"/>
    <lineage>
        <taxon>Bacteria</taxon>
        <taxon>Pseudomonadati</taxon>
        <taxon>Pseudomonadota</taxon>
        <taxon>Alphaproteobacteria</taxon>
        <taxon>Hyphomicrobiales</taxon>
        <taxon>Nitrobacteraceae</taxon>
        <taxon>Bradyrhizobium</taxon>
    </lineage>
</organism>
<evidence type="ECO:0000313" key="2">
    <source>
        <dbReference type="Proteomes" id="UP000057737"/>
    </source>
</evidence>
<name>A0A109JLP3_9BRAD</name>
<reference evidence="1 2" key="1">
    <citation type="submission" date="2015-11" db="EMBL/GenBank/DDBJ databases">
        <title>Draft Genome Sequence of the Strain BR 10303 (Bradyrhizobium sp.) isolated from nodules of Centrolobium paraense.</title>
        <authorList>
            <person name="Zelli J.E."/>
            <person name="Simoes-Araujo J.L."/>
            <person name="Barauna A.C."/>
            <person name="Silva K."/>
        </authorList>
    </citation>
    <scope>NUCLEOTIDE SEQUENCE [LARGE SCALE GENOMIC DNA]</scope>
    <source>
        <strain evidence="1 2">BR 10303</strain>
    </source>
</reference>
<dbReference type="RefSeq" id="WP_066510678.1">
    <property type="nucleotide sequence ID" value="NZ_LNCU01000089.1"/>
</dbReference>
<dbReference type="AlphaFoldDB" id="A0A109JLP3"/>
<gene>
    <name evidence="1" type="ORF">AS156_12310</name>
</gene>
<evidence type="ECO:0000313" key="1">
    <source>
        <dbReference type="EMBL" id="KWV51368.1"/>
    </source>
</evidence>
<sequence length="121" mass="14058">MTLRSPAWKLRAGVRPEEVRRRSLAPSLARKESIKALAEQQSRWITVSNVDEPESRLQTTSASKAQRKACRRGWYFDDTRKDMLELARLINQKAVPFERRHPVLAALPNEARCWELFLWAG</sequence>
<protein>
    <submittedName>
        <fullName evidence="1">Uncharacterized protein</fullName>
    </submittedName>
</protein>
<proteinExistence type="predicted"/>
<dbReference type="Proteomes" id="UP000057737">
    <property type="component" value="Unassembled WGS sequence"/>
</dbReference>